<dbReference type="InterPro" id="IPR031734">
    <property type="entry name" value="MBF2"/>
</dbReference>
<evidence type="ECO:0000313" key="4">
    <source>
        <dbReference type="RefSeq" id="XP_011204412.1"/>
    </source>
</evidence>
<sequence length="153" mass="17172">MIDLSRKCFIVLICVTRALAVDLQYSEIVTVNNETRYIVLNPDAALTLFNKNHYVGGQYVFTSGKRITGDRLILNFQDSTQFTKGEDVEALLRYPAKGTDTNIITQVDIYAAVSSEDADSFFVDGGINKSFCEILIAGNKTSYVEFEMFIYGY</sequence>
<dbReference type="Pfam" id="PF15868">
    <property type="entry name" value="MBF2"/>
    <property type="match status" value="1"/>
</dbReference>
<dbReference type="AlphaFoldDB" id="A0A034WT31"/>
<dbReference type="KEGG" id="bdr:105226966"/>
<name>A0A034WT31_BACDO</name>
<proteinExistence type="predicted"/>
<protein>
    <submittedName>
        <fullName evidence="4">uncharacterized protein LOC105226966</fullName>
    </submittedName>
</protein>
<keyword evidence="3" id="KW-1185">Reference proteome</keyword>
<evidence type="ECO:0000313" key="2">
    <source>
        <dbReference type="EMBL" id="JAC57345.1"/>
    </source>
</evidence>
<dbReference type="RefSeq" id="XP_011204412.2">
    <property type="nucleotide sequence ID" value="XM_011206110.4"/>
</dbReference>
<reference evidence="2" key="1">
    <citation type="journal article" date="2014" name="BMC Genomics">
        <title>Characterizing the developmental transcriptome of the oriental fruit fly, Bactrocera dorsalis (Diptera: Tephritidae) through comparative genomic analysis with Drosophila melanogaster utilizing modENCODE datasets.</title>
        <authorList>
            <person name="Geib S.M."/>
            <person name="Calla B."/>
            <person name="Hall B."/>
            <person name="Hou S."/>
            <person name="Manoukis N.C."/>
        </authorList>
    </citation>
    <scope>NUCLEOTIDE SEQUENCE</scope>
    <source>
        <strain evidence="2">Punador</strain>
    </source>
</reference>
<dbReference type="OrthoDB" id="7939642at2759"/>
<dbReference type="Proteomes" id="UP001652620">
    <property type="component" value="Chromosome 4"/>
</dbReference>
<evidence type="ECO:0000313" key="3">
    <source>
        <dbReference type="Proteomes" id="UP001652620"/>
    </source>
</evidence>
<dbReference type="GeneID" id="105226966"/>
<dbReference type="RefSeq" id="XP_011204412.1">
    <property type="nucleotide sequence ID" value="XM_011206110.3"/>
</dbReference>
<accession>A0A034WT31</accession>
<gene>
    <name evidence="4" type="primary">LOC105226966</name>
</gene>
<reference evidence="4" key="2">
    <citation type="submission" date="2022-04" db="UniProtKB">
        <authorList>
            <consortium name="RefSeq"/>
        </authorList>
    </citation>
    <scope>IDENTIFICATION</scope>
    <source>
        <strain evidence="4">Punador</strain>
    </source>
</reference>
<keyword evidence="1" id="KW-0732">Signal</keyword>
<dbReference type="EMBL" id="GAKP01001607">
    <property type="protein sequence ID" value="JAC57345.1"/>
    <property type="molecule type" value="Transcribed_RNA"/>
</dbReference>
<organism evidence="2">
    <name type="scientific">Bactrocera dorsalis</name>
    <name type="common">Oriental fruit fly</name>
    <name type="synonym">Dacus dorsalis</name>
    <dbReference type="NCBI Taxonomy" id="27457"/>
    <lineage>
        <taxon>Eukaryota</taxon>
        <taxon>Metazoa</taxon>
        <taxon>Ecdysozoa</taxon>
        <taxon>Arthropoda</taxon>
        <taxon>Hexapoda</taxon>
        <taxon>Insecta</taxon>
        <taxon>Pterygota</taxon>
        <taxon>Neoptera</taxon>
        <taxon>Endopterygota</taxon>
        <taxon>Diptera</taxon>
        <taxon>Brachycera</taxon>
        <taxon>Muscomorpha</taxon>
        <taxon>Tephritoidea</taxon>
        <taxon>Tephritidae</taxon>
        <taxon>Bactrocera</taxon>
        <taxon>Bactrocera</taxon>
    </lineage>
</organism>
<feature type="chain" id="PRO_5044537594" evidence="1">
    <location>
        <begin position="21"/>
        <end position="153"/>
    </location>
</feature>
<feature type="signal peptide" evidence="1">
    <location>
        <begin position="1"/>
        <end position="20"/>
    </location>
</feature>
<evidence type="ECO:0000256" key="1">
    <source>
        <dbReference type="SAM" id="SignalP"/>
    </source>
</evidence>